<dbReference type="InParanoid" id="A0A024GJP6"/>
<evidence type="ECO:0000313" key="4">
    <source>
        <dbReference type="Proteomes" id="UP000053237"/>
    </source>
</evidence>
<dbReference type="InterPro" id="IPR050923">
    <property type="entry name" value="Cell_Proc_Reg/RNA_Proc"/>
</dbReference>
<dbReference type="Proteomes" id="UP000053237">
    <property type="component" value="Unassembled WGS sequence"/>
</dbReference>
<dbReference type="Gene3D" id="3.30.310.10">
    <property type="entry name" value="TATA-Binding Protein"/>
    <property type="match status" value="2"/>
</dbReference>
<dbReference type="Pfam" id="PF09066">
    <property type="entry name" value="B2-adapt-app_C"/>
    <property type="match status" value="1"/>
</dbReference>
<feature type="compositionally biased region" description="Polar residues" evidence="1">
    <location>
        <begin position="465"/>
        <end position="480"/>
    </location>
</feature>
<dbReference type="SMART" id="SM00240">
    <property type="entry name" value="FHA"/>
    <property type="match status" value="1"/>
</dbReference>
<name>A0A024GJP6_9STRA</name>
<dbReference type="InterPro" id="IPR008984">
    <property type="entry name" value="SMAD_FHA_dom_sf"/>
</dbReference>
<organism evidence="3 4">
    <name type="scientific">Albugo candida</name>
    <dbReference type="NCBI Taxonomy" id="65357"/>
    <lineage>
        <taxon>Eukaryota</taxon>
        <taxon>Sar</taxon>
        <taxon>Stramenopiles</taxon>
        <taxon>Oomycota</taxon>
        <taxon>Peronosporomycetes</taxon>
        <taxon>Albuginales</taxon>
        <taxon>Albuginaceae</taxon>
        <taxon>Albugo</taxon>
    </lineage>
</organism>
<sequence length="842" mass="95063">MFIRPHHKTEKENTDAHIECAEPSDKCSTRTENVELSSSESRTKDGITDRSPSAPLTRATFLCLATADFRPPEWACEPLEGNEHARLEAFRDSRHCATYMIATKRVCYFGRDQEHCDHVLGNPSISRKHAAFIHDDAGGIYIVDLMSRHGTFVGRKQVTPHDPLLLHDGDTIKFGQSVRVYVLRGVSADGNSAPLKKTWPRVKLKAPSVSNIIPKLPTRPKYRASVTKLINTSCYVTITDEKLEEYCKCVQDFNEEERKEFADFLVDKFEARYEFYATQVHRNAFMLIVDLLKRNICVDDFETNLTKITQLSQQRNDSIYRADARKLLQMMAAVRLDPIAPVSPNCSIHRDQDTDSADSEVEDTEVAAPTRERVLSDEGRKLFLAGHEAQNSEYRPPDMGMPKSQSRTAKQEITPLEPEVDQDTRYTWEQEAPCGSQSGAQETSGFSFMSDSQTISHDEDAPDGRTTSAFGFLQETSTPNVKDARSATTPGHEGLEEGDSPSPAEGSRYRRPPPLPVALPDELLTDTQKLDDDLFEEMWHSTCELNEWSSDLPGDFDPIRLEAIFQIAHININSKRRIGGQEQWLLQAEQRHDGTLFLVELMLIPSLQELCATFKWIVNSLLYENSHEIFIKIFSHCIQRYIHESALSADSEVSSVSSGGHPYGLNDCASTKSHRETEVVSVDTLTHDQVVVHDDSNEEDDLIELFEIRNLLVDEPSIEPSHFEQAWVNGSTIGTIGYEINVVPTKEHIIRIMKDNALSCLASGCVDGAYKFYFYSESRELKSAFCVELFLDSNTAQVHSTMKRFSVQESAISDELSQEQVNASFICHMEEILMQNLDIVRV</sequence>
<dbReference type="InterPro" id="IPR015151">
    <property type="entry name" value="B-adaptin_app_sub_C"/>
</dbReference>
<feature type="region of interest" description="Disordered" evidence="1">
    <location>
        <begin position="450"/>
        <end position="523"/>
    </location>
</feature>
<evidence type="ECO:0000313" key="3">
    <source>
        <dbReference type="EMBL" id="CCI46982.1"/>
    </source>
</evidence>
<dbReference type="GO" id="GO:0030131">
    <property type="term" value="C:clathrin adaptor complex"/>
    <property type="evidence" value="ECO:0007669"/>
    <property type="project" value="InterPro"/>
</dbReference>
<dbReference type="InterPro" id="IPR000253">
    <property type="entry name" value="FHA_dom"/>
</dbReference>
<feature type="compositionally biased region" description="Acidic residues" evidence="1">
    <location>
        <begin position="354"/>
        <end position="365"/>
    </location>
</feature>
<feature type="region of interest" description="Disordered" evidence="1">
    <location>
        <begin position="386"/>
        <end position="422"/>
    </location>
</feature>
<dbReference type="PANTHER" id="PTHR23308">
    <property type="entry name" value="NUCLEAR INHIBITOR OF PROTEIN PHOSPHATASE-1"/>
    <property type="match status" value="1"/>
</dbReference>
<evidence type="ECO:0000259" key="2">
    <source>
        <dbReference type="PROSITE" id="PS50006"/>
    </source>
</evidence>
<dbReference type="PROSITE" id="PS50006">
    <property type="entry name" value="FHA_DOMAIN"/>
    <property type="match status" value="1"/>
</dbReference>
<dbReference type="Gene3D" id="2.60.200.20">
    <property type="match status" value="1"/>
</dbReference>
<protein>
    <recommendedName>
        <fullName evidence="2">FHA domain-containing protein</fullName>
    </recommendedName>
</protein>
<reference evidence="3 4" key="1">
    <citation type="submission" date="2012-05" db="EMBL/GenBank/DDBJ databases">
        <title>Recombination and specialization in a pathogen metapopulation.</title>
        <authorList>
            <person name="Gardiner A."/>
            <person name="Kemen E."/>
            <person name="Schultz-Larsen T."/>
            <person name="MacLean D."/>
            <person name="Van Oosterhout C."/>
            <person name="Jones J.D.G."/>
        </authorList>
    </citation>
    <scope>NUCLEOTIDE SEQUENCE [LARGE SCALE GENOMIC DNA]</scope>
    <source>
        <strain evidence="3 4">Ac Nc2</strain>
    </source>
</reference>
<gene>
    <name evidence="3" type="ORF">BN9_079370</name>
</gene>
<dbReference type="EMBL" id="CAIX01000146">
    <property type="protein sequence ID" value="CCI46982.1"/>
    <property type="molecule type" value="Genomic_DNA"/>
</dbReference>
<dbReference type="GO" id="GO:0016192">
    <property type="term" value="P:vesicle-mediated transport"/>
    <property type="evidence" value="ECO:0007669"/>
    <property type="project" value="InterPro"/>
</dbReference>
<dbReference type="AlphaFoldDB" id="A0A024GJP6"/>
<dbReference type="InterPro" id="IPR012295">
    <property type="entry name" value="TBP_dom_sf"/>
</dbReference>
<feature type="region of interest" description="Disordered" evidence="1">
    <location>
        <begin position="30"/>
        <end position="53"/>
    </location>
</feature>
<dbReference type="SUPFAM" id="SSF49879">
    <property type="entry name" value="SMAD/FHA domain"/>
    <property type="match status" value="1"/>
</dbReference>
<feature type="domain" description="FHA" evidence="2">
    <location>
        <begin position="107"/>
        <end position="158"/>
    </location>
</feature>
<dbReference type="Pfam" id="PF00498">
    <property type="entry name" value="FHA"/>
    <property type="match status" value="1"/>
</dbReference>
<accession>A0A024GJP6</accession>
<evidence type="ECO:0000256" key="1">
    <source>
        <dbReference type="SAM" id="MobiDB-lite"/>
    </source>
</evidence>
<proteinExistence type="predicted"/>
<dbReference type="FunFam" id="2.60.200.20:FF:000019">
    <property type="entry name" value="Nuclear inhibitor of protein phosphatase"/>
    <property type="match status" value="1"/>
</dbReference>
<dbReference type="OrthoDB" id="444265at2759"/>
<dbReference type="STRING" id="65357.A0A024GJP6"/>
<comment type="caution">
    <text evidence="3">The sequence shown here is derived from an EMBL/GenBank/DDBJ whole genome shotgun (WGS) entry which is preliminary data.</text>
</comment>
<dbReference type="GO" id="GO:0006886">
    <property type="term" value="P:intracellular protein transport"/>
    <property type="evidence" value="ECO:0007669"/>
    <property type="project" value="InterPro"/>
</dbReference>
<feature type="region of interest" description="Disordered" evidence="1">
    <location>
        <begin position="344"/>
        <end position="369"/>
    </location>
</feature>
<keyword evidence="4" id="KW-1185">Reference proteome</keyword>